<gene>
    <name evidence="1" type="ORF">RYS15_19165</name>
</gene>
<dbReference type="EMBL" id="JAWIIJ010000020">
    <property type="protein sequence ID" value="MDV2080812.1"/>
    <property type="molecule type" value="Genomic_DNA"/>
</dbReference>
<accession>A0ABU3W2P2</accession>
<reference evidence="1 2" key="1">
    <citation type="submission" date="2023-10" db="EMBL/GenBank/DDBJ databases">
        <title>Characteristics and mechanism of a salt-tolerant marine origin heterotrophic nitrifying- aerobic denitrifying bacteria Marinobacter xestospongiae HN1.</title>
        <authorList>
            <person name="Qi R."/>
        </authorList>
    </citation>
    <scope>NUCLEOTIDE SEQUENCE [LARGE SCALE GENOMIC DNA]</scope>
    <source>
        <strain evidence="1 2">HN1</strain>
    </source>
</reference>
<dbReference type="RefSeq" id="WP_316975166.1">
    <property type="nucleotide sequence ID" value="NZ_JAWIIJ010000020.1"/>
</dbReference>
<sequence length="227" mass="24516">MTQAPASRMSPSRVRLLQLLADAGAPAGDDRLPCLSERLGRLFGLGDTMNLEAALGFRGRPGGLGGTATLERLCQELARIRRTLTAKIQQYGDDTDRSAPAFAPLQEAYLARQRELAAASRQFRSKVRSALAEQGPALAKLGELDAVFDHTLAAFTSQGFANIPRVLEQRFQALQTSATEAPATNAGGWFHQYCEEAQGLLLAELDVRLEPALGLLEAFHNEVSNTP</sequence>
<dbReference type="Proteomes" id="UP001269819">
    <property type="component" value="Unassembled WGS sequence"/>
</dbReference>
<comment type="caution">
    <text evidence="1">The sequence shown here is derived from an EMBL/GenBank/DDBJ whole genome shotgun (WGS) entry which is preliminary data.</text>
</comment>
<dbReference type="InterPro" id="IPR021783">
    <property type="entry name" value="DUF3348"/>
</dbReference>
<evidence type="ECO:0000313" key="2">
    <source>
        <dbReference type="Proteomes" id="UP001269819"/>
    </source>
</evidence>
<protein>
    <submittedName>
        <fullName evidence="1">DUF3348 family protein</fullName>
    </submittedName>
</protein>
<proteinExistence type="predicted"/>
<name>A0ABU3W2P2_9GAMM</name>
<organism evidence="1 2">
    <name type="scientific">Marinobacter xestospongiae</name>
    <dbReference type="NCBI Taxonomy" id="994319"/>
    <lineage>
        <taxon>Bacteria</taxon>
        <taxon>Pseudomonadati</taxon>
        <taxon>Pseudomonadota</taxon>
        <taxon>Gammaproteobacteria</taxon>
        <taxon>Pseudomonadales</taxon>
        <taxon>Marinobacteraceae</taxon>
        <taxon>Marinobacter</taxon>
    </lineage>
</organism>
<keyword evidence="2" id="KW-1185">Reference proteome</keyword>
<evidence type="ECO:0000313" key="1">
    <source>
        <dbReference type="EMBL" id="MDV2080812.1"/>
    </source>
</evidence>
<dbReference type="Pfam" id="PF11828">
    <property type="entry name" value="DUF3348"/>
    <property type="match status" value="1"/>
</dbReference>